<sequence>MLELLFTIAAALLAIKPRASNLPPCVEHFGPALLSRIEKAETSDAFQAQQTQEYREWLEQWKDASDTVHSANLAKSACLQYAHNGLIVAAVCTVLICVVVLFSSTRELPTHTAAVSAPLTNQVSPTLEPTSVPQPTGGKSTEPEIHIENILTLPQTCCSGQQRERPSSQHLAERIPSGQKQCIQAPPTK</sequence>
<feature type="compositionally biased region" description="Basic and acidic residues" evidence="1">
    <location>
        <begin position="162"/>
        <end position="173"/>
    </location>
</feature>
<feature type="region of interest" description="Disordered" evidence="1">
    <location>
        <begin position="122"/>
        <end position="142"/>
    </location>
</feature>
<keyword evidence="2" id="KW-1133">Transmembrane helix</keyword>
<dbReference type="HOGENOM" id="CLU_1432087_0_0_4"/>
<organism evidence="3 4">
    <name type="scientific">Paraburkholderia phymatum (strain DSM 17167 / CIP 108236 / LMG 21445 / STM815)</name>
    <name type="common">Burkholderia phymatum</name>
    <dbReference type="NCBI Taxonomy" id="391038"/>
    <lineage>
        <taxon>Bacteria</taxon>
        <taxon>Pseudomonadati</taxon>
        <taxon>Pseudomonadota</taxon>
        <taxon>Betaproteobacteria</taxon>
        <taxon>Burkholderiales</taxon>
        <taxon>Burkholderiaceae</taxon>
        <taxon>Paraburkholderia</taxon>
    </lineage>
</organism>
<keyword evidence="3" id="KW-0614">Plasmid</keyword>
<dbReference type="AlphaFoldDB" id="B2JTN1"/>
<evidence type="ECO:0000256" key="2">
    <source>
        <dbReference type="SAM" id="Phobius"/>
    </source>
</evidence>
<dbReference type="EMBL" id="CP001045">
    <property type="protein sequence ID" value="ACC75934.1"/>
    <property type="molecule type" value="Genomic_DNA"/>
</dbReference>
<evidence type="ECO:0000313" key="4">
    <source>
        <dbReference type="Proteomes" id="UP000001192"/>
    </source>
</evidence>
<accession>B2JTN1</accession>
<feature type="region of interest" description="Disordered" evidence="1">
    <location>
        <begin position="159"/>
        <end position="189"/>
    </location>
</feature>
<protein>
    <recommendedName>
        <fullName evidence="5">Transmembrane protein</fullName>
    </recommendedName>
</protein>
<feature type="compositionally biased region" description="Polar residues" evidence="1">
    <location>
        <begin position="122"/>
        <end position="139"/>
    </location>
</feature>
<name>B2JTN1_PARP8</name>
<evidence type="ECO:0008006" key="5">
    <source>
        <dbReference type="Google" id="ProtNLM"/>
    </source>
</evidence>
<keyword evidence="4" id="KW-1185">Reference proteome</keyword>
<keyword evidence="2" id="KW-0812">Transmembrane</keyword>
<evidence type="ECO:0000256" key="1">
    <source>
        <dbReference type="SAM" id="MobiDB-lite"/>
    </source>
</evidence>
<evidence type="ECO:0000313" key="3">
    <source>
        <dbReference type="EMBL" id="ACC75934.1"/>
    </source>
</evidence>
<dbReference type="Proteomes" id="UP000001192">
    <property type="component" value="Plasmid pBPHY01"/>
</dbReference>
<geneLocation type="plasmid" evidence="3 4">
    <name>pBPHY01</name>
</geneLocation>
<gene>
    <name evidence="3" type="ordered locus">Bphy_6924</name>
</gene>
<dbReference type="KEGG" id="bph:Bphy_6924"/>
<feature type="transmembrane region" description="Helical" evidence="2">
    <location>
        <begin position="81"/>
        <end position="102"/>
    </location>
</feature>
<keyword evidence="2" id="KW-0472">Membrane</keyword>
<reference evidence="4" key="1">
    <citation type="journal article" date="2014" name="Stand. Genomic Sci.">
        <title>Complete genome sequence of Burkholderia phymatum STM815(T), a broad host range and efficient nitrogen-fixing symbiont of Mimosa species.</title>
        <authorList>
            <person name="Moulin L."/>
            <person name="Klonowska A."/>
            <person name="Caroline B."/>
            <person name="Booth K."/>
            <person name="Vriezen J.A."/>
            <person name="Melkonian R."/>
            <person name="James E.K."/>
            <person name="Young J.P."/>
            <person name="Bena G."/>
            <person name="Hauser L."/>
            <person name="Land M."/>
            <person name="Kyrpides N."/>
            <person name="Bruce D."/>
            <person name="Chain P."/>
            <person name="Copeland A."/>
            <person name="Pitluck S."/>
            <person name="Woyke T."/>
            <person name="Lizotte-Waniewski M."/>
            <person name="Bristow J."/>
            <person name="Riley M."/>
        </authorList>
    </citation>
    <scope>NUCLEOTIDE SEQUENCE [LARGE SCALE GENOMIC DNA]</scope>
    <source>
        <strain evidence="4">DSM 17167 / CIP 108236 / LMG 21445 / STM815</strain>
        <plasmid evidence="4">Plasmid pBPHY01</plasmid>
    </source>
</reference>
<proteinExistence type="predicted"/>